<evidence type="ECO:0000259" key="4">
    <source>
        <dbReference type="PROSITE" id="PS50043"/>
    </source>
</evidence>
<dbReference type="Pfam" id="PF00196">
    <property type="entry name" value="GerE"/>
    <property type="match status" value="1"/>
</dbReference>
<dbReference type="EMBL" id="JACJUU010000006">
    <property type="protein sequence ID" value="MBC2770176.1"/>
    <property type="molecule type" value="Genomic_DNA"/>
</dbReference>
<dbReference type="SMART" id="SM00421">
    <property type="entry name" value="HTH_LUXR"/>
    <property type="match status" value="1"/>
</dbReference>
<keyword evidence="6" id="KW-1185">Reference proteome</keyword>
<accession>A0A842HPN9</accession>
<gene>
    <name evidence="5" type="ORF">GTU67_09665</name>
</gene>
<proteinExistence type="predicted"/>
<dbReference type="Gene3D" id="1.10.10.10">
    <property type="entry name" value="Winged helix-like DNA-binding domain superfamily/Winged helix DNA-binding domain"/>
    <property type="match status" value="1"/>
</dbReference>
<evidence type="ECO:0000256" key="3">
    <source>
        <dbReference type="ARBA" id="ARBA00023163"/>
    </source>
</evidence>
<dbReference type="InterPro" id="IPR036388">
    <property type="entry name" value="WH-like_DNA-bd_sf"/>
</dbReference>
<dbReference type="AlphaFoldDB" id="A0A842HPN9"/>
<dbReference type="SUPFAM" id="SSF46894">
    <property type="entry name" value="C-terminal effector domain of the bipartite response regulators"/>
    <property type="match status" value="1"/>
</dbReference>
<evidence type="ECO:0000256" key="1">
    <source>
        <dbReference type="ARBA" id="ARBA00023015"/>
    </source>
</evidence>
<dbReference type="GO" id="GO:0006355">
    <property type="term" value="P:regulation of DNA-templated transcription"/>
    <property type="evidence" value="ECO:0007669"/>
    <property type="project" value="InterPro"/>
</dbReference>
<dbReference type="CDD" id="cd06170">
    <property type="entry name" value="LuxR_C_like"/>
    <property type="match status" value="1"/>
</dbReference>
<dbReference type="PANTHER" id="PTHR44688">
    <property type="entry name" value="DNA-BINDING TRANSCRIPTIONAL ACTIVATOR DEVR_DOSR"/>
    <property type="match status" value="1"/>
</dbReference>
<dbReference type="InterPro" id="IPR000792">
    <property type="entry name" value="Tscrpt_reg_LuxR_C"/>
</dbReference>
<organism evidence="5 6">
    <name type="scientific">Pusillimonas minor</name>
    <dbReference type="NCBI Taxonomy" id="2697024"/>
    <lineage>
        <taxon>Bacteria</taxon>
        <taxon>Pseudomonadati</taxon>
        <taxon>Pseudomonadota</taxon>
        <taxon>Betaproteobacteria</taxon>
        <taxon>Burkholderiales</taxon>
        <taxon>Alcaligenaceae</taxon>
        <taxon>Pusillimonas</taxon>
    </lineage>
</organism>
<dbReference type="RefSeq" id="WP_185779867.1">
    <property type="nucleotide sequence ID" value="NZ_JACJUU010000006.1"/>
</dbReference>
<feature type="domain" description="HTH luxR-type" evidence="4">
    <location>
        <begin position="199"/>
        <end position="263"/>
    </location>
</feature>
<evidence type="ECO:0000313" key="6">
    <source>
        <dbReference type="Proteomes" id="UP000545386"/>
    </source>
</evidence>
<evidence type="ECO:0000313" key="5">
    <source>
        <dbReference type="EMBL" id="MBC2770176.1"/>
    </source>
</evidence>
<keyword evidence="3" id="KW-0804">Transcription</keyword>
<evidence type="ECO:0000256" key="2">
    <source>
        <dbReference type="ARBA" id="ARBA00023125"/>
    </source>
</evidence>
<keyword evidence="1" id="KW-0805">Transcription regulation</keyword>
<sequence>MTAVKPSNTNPIDQLQALWDHLAGVPASATHDALNHLLQTLCEHVNAQNAYWLGAIRVSDHSPADPLNGWRPRVLHYLHQDPERMKQMAKLAKEADRAPDPAIIEQARRAGTFRAALNRDLVPDGWMASDFNHKVYVQWGITDTMFVTTPVNEHCEAYIGLQRKGEPNDLFTHEELNQAATLLRGLGWFQRRVFLSFGLMISETPLSVMERKVMSLLLTDKSEKQIADELNHSPTTTHSYVREIYRKLGINSRASLAAIWLGH</sequence>
<dbReference type="PROSITE" id="PS50043">
    <property type="entry name" value="HTH_LUXR_2"/>
    <property type="match status" value="1"/>
</dbReference>
<dbReference type="Proteomes" id="UP000545386">
    <property type="component" value="Unassembled WGS sequence"/>
</dbReference>
<protein>
    <submittedName>
        <fullName evidence="5">Helix-turn-helix transcriptional regulator</fullName>
    </submittedName>
</protein>
<reference evidence="5 6" key="1">
    <citation type="submission" date="2020-08" db="EMBL/GenBank/DDBJ databases">
        <title>Paraeoetvoesia sp. YC-7-48 draft genome sequence.</title>
        <authorList>
            <person name="Yao L."/>
        </authorList>
    </citation>
    <scope>NUCLEOTIDE SEQUENCE [LARGE SCALE GENOMIC DNA]</scope>
    <source>
        <strain evidence="6">YC-7-48</strain>
    </source>
</reference>
<dbReference type="InterPro" id="IPR016032">
    <property type="entry name" value="Sig_transdc_resp-reg_C-effctor"/>
</dbReference>
<name>A0A842HPN9_9BURK</name>
<dbReference type="PANTHER" id="PTHR44688:SF16">
    <property type="entry name" value="DNA-BINDING TRANSCRIPTIONAL ACTIVATOR DEVR_DOSR"/>
    <property type="match status" value="1"/>
</dbReference>
<keyword evidence="2" id="KW-0238">DNA-binding</keyword>
<comment type="caution">
    <text evidence="5">The sequence shown here is derived from an EMBL/GenBank/DDBJ whole genome shotgun (WGS) entry which is preliminary data.</text>
</comment>
<dbReference type="GO" id="GO:0003677">
    <property type="term" value="F:DNA binding"/>
    <property type="evidence" value="ECO:0007669"/>
    <property type="project" value="UniProtKB-KW"/>
</dbReference>